<dbReference type="Proteomes" id="UP000823936">
    <property type="component" value="Unassembled WGS sequence"/>
</dbReference>
<feature type="transmembrane region" description="Helical" evidence="1">
    <location>
        <begin position="47"/>
        <end position="69"/>
    </location>
</feature>
<sequence length="107" mass="12214">MRRLVAFILLIALSFSLFADPIVYEYEPYEEEEFPIWSHELRRAESIFFGSFVITLPVSMLIYNIAAYCGMPTFDEEYKNFLVQAGVAASLSLTISLTDWIIGKTGD</sequence>
<proteinExistence type="predicted"/>
<evidence type="ECO:0000313" key="3">
    <source>
        <dbReference type="Proteomes" id="UP000823936"/>
    </source>
</evidence>
<comment type="caution">
    <text evidence="2">The sequence shown here is derived from an EMBL/GenBank/DDBJ whole genome shotgun (WGS) entry which is preliminary data.</text>
</comment>
<protein>
    <submittedName>
        <fullName evidence="2">Uncharacterized protein</fullName>
    </submittedName>
</protein>
<organism evidence="2 3">
    <name type="scientific">Candidatus Ornithospirochaeta avicola</name>
    <dbReference type="NCBI Taxonomy" id="2840896"/>
    <lineage>
        <taxon>Bacteria</taxon>
        <taxon>Pseudomonadati</taxon>
        <taxon>Spirochaetota</taxon>
        <taxon>Spirochaetia</taxon>
        <taxon>Spirochaetales</taxon>
        <taxon>Spirochaetaceae</taxon>
        <taxon>Spirochaetaceae incertae sedis</taxon>
        <taxon>Candidatus Ornithospirochaeta</taxon>
    </lineage>
</organism>
<name>A0A9D1PRM1_9SPIO</name>
<keyword evidence="1" id="KW-0472">Membrane</keyword>
<dbReference type="EMBL" id="DXHU01000005">
    <property type="protein sequence ID" value="HIV98313.1"/>
    <property type="molecule type" value="Genomic_DNA"/>
</dbReference>
<reference evidence="2" key="2">
    <citation type="submission" date="2021-04" db="EMBL/GenBank/DDBJ databases">
        <authorList>
            <person name="Gilroy R."/>
        </authorList>
    </citation>
    <scope>NUCLEOTIDE SEQUENCE</scope>
    <source>
        <strain evidence="2">Gambia11-129</strain>
    </source>
</reference>
<reference evidence="2" key="1">
    <citation type="journal article" date="2021" name="PeerJ">
        <title>Extensive microbial diversity within the chicken gut microbiome revealed by metagenomics and culture.</title>
        <authorList>
            <person name="Gilroy R."/>
            <person name="Ravi A."/>
            <person name="Getino M."/>
            <person name="Pursley I."/>
            <person name="Horton D.L."/>
            <person name="Alikhan N.F."/>
            <person name="Baker D."/>
            <person name="Gharbi K."/>
            <person name="Hall N."/>
            <person name="Watson M."/>
            <person name="Adriaenssens E.M."/>
            <person name="Foster-Nyarko E."/>
            <person name="Jarju S."/>
            <person name="Secka A."/>
            <person name="Antonio M."/>
            <person name="Oren A."/>
            <person name="Chaudhuri R.R."/>
            <person name="La Ragione R."/>
            <person name="Hildebrand F."/>
            <person name="Pallen M.J."/>
        </authorList>
    </citation>
    <scope>NUCLEOTIDE SEQUENCE</scope>
    <source>
        <strain evidence="2">Gambia11-129</strain>
    </source>
</reference>
<accession>A0A9D1PRM1</accession>
<dbReference type="AlphaFoldDB" id="A0A9D1PRM1"/>
<feature type="transmembrane region" description="Helical" evidence="1">
    <location>
        <begin position="81"/>
        <end position="102"/>
    </location>
</feature>
<gene>
    <name evidence="2" type="ORF">IAB12_00855</name>
</gene>
<evidence type="ECO:0000313" key="2">
    <source>
        <dbReference type="EMBL" id="HIV98313.1"/>
    </source>
</evidence>
<keyword evidence="1" id="KW-1133">Transmembrane helix</keyword>
<keyword evidence="1" id="KW-0812">Transmembrane</keyword>
<evidence type="ECO:0000256" key="1">
    <source>
        <dbReference type="SAM" id="Phobius"/>
    </source>
</evidence>